<evidence type="ECO:0000313" key="3">
    <source>
        <dbReference type="Proteomes" id="UP000655751"/>
    </source>
</evidence>
<protein>
    <submittedName>
        <fullName evidence="2">CHAT domain-containing protein</fullName>
    </submittedName>
</protein>
<comment type="caution">
    <text evidence="2">The sequence shown here is derived from an EMBL/GenBank/DDBJ whole genome shotgun (WGS) entry which is preliminary data.</text>
</comment>
<organism evidence="2 3">
    <name type="scientific">Nocardia bovistercoris</name>
    <dbReference type="NCBI Taxonomy" id="2785916"/>
    <lineage>
        <taxon>Bacteria</taxon>
        <taxon>Bacillati</taxon>
        <taxon>Actinomycetota</taxon>
        <taxon>Actinomycetes</taxon>
        <taxon>Mycobacteriales</taxon>
        <taxon>Nocardiaceae</taxon>
        <taxon>Nocardia</taxon>
    </lineage>
</organism>
<dbReference type="PANTHER" id="PTHR10098:SF108">
    <property type="entry name" value="TETRATRICOPEPTIDE REPEAT PROTEIN 28"/>
    <property type="match status" value="1"/>
</dbReference>
<dbReference type="Proteomes" id="UP000655751">
    <property type="component" value="Unassembled WGS sequence"/>
</dbReference>
<keyword evidence="3" id="KW-1185">Reference proteome</keyword>
<dbReference type="EMBL" id="JADMLG010000002">
    <property type="protein sequence ID" value="MBH0775531.1"/>
    <property type="molecule type" value="Genomic_DNA"/>
</dbReference>
<sequence>MEKRERLREMLSEATELYDAGLYDDAVAAFGGLAGAFDEDRGSIEYAHWCSNYGAALAETGKFKAAELLTKESITRCKLLEDDRGVAVGYFNLGNIFRYMNYLIPMSDAYEAAIEYFRKVDDREGETITRLTRASILPDSLRADELSNAAEPGRESPGIHWSLLFQRAMLALSGGDADGALELLEQARNYAKIMQDITYLRETENKILSVKMAAGYTVKSTEIDHAVDGLQVENPDRRLRSLYEFALHLRDRRDNAQAATLFESCLDLIDATRSQLEYFERFHYMEAVADISHAYSVMLIGENRFEKALEVSERGQGRALLDLMFRHQIRRHGGRKVGISGGRVFLRNVTTEAIRSYCQDSDLHILKILAHRNGVVAWFVEPDGAIDGWDAGAGQEAISELISILHWNGNEQIGHEATAETAATPLEPPPPEFLAAAAAKLYTALLPERVRSKLDTKSGRLLIIPHGGYFNIPWSLLGAPDGPLGERWDIGVSASISVALQLDRRRDVIPWRGLDGYAIPAVAFGGIPEQRISVPLIRNAENSATAAIGEIPLQFQELPATVEEADLVARATGGTLIIGRAATPDAFLAALHQAGVVHLASHGYAHPLGESFTVLAPSPTTGESVFYPTDLVFTDKIVNSELVVLAGCETGIGLPHPDSYVAMPNGFLVAGVRCVLISLWPVRDHVAAAWFESFYRHLGDGRSPASALRATNDELAGVLDPWDYGAYELVGSPFFPMATGDSAEPCDGPAFCGGDVVVSDARNNTDLDLSLYRNEIQKYNEWWLIGKFGKLERMKHR</sequence>
<dbReference type="InterPro" id="IPR011990">
    <property type="entry name" value="TPR-like_helical_dom_sf"/>
</dbReference>
<dbReference type="RefSeq" id="WP_196147896.1">
    <property type="nucleotide sequence ID" value="NZ_JADMLG010000002.1"/>
</dbReference>
<dbReference type="Gene3D" id="1.25.40.10">
    <property type="entry name" value="Tetratricopeptide repeat domain"/>
    <property type="match status" value="1"/>
</dbReference>
<dbReference type="PANTHER" id="PTHR10098">
    <property type="entry name" value="RAPSYN-RELATED"/>
    <property type="match status" value="1"/>
</dbReference>
<accession>A0A931I7J9</accession>
<proteinExistence type="predicted"/>
<feature type="domain" description="CHAT" evidence="1">
    <location>
        <begin position="437"/>
        <end position="714"/>
    </location>
</feature>
<name>A0A931I7J9_9NOCA</name>
<dbReference type="InterPro" id="IPR024983">
    <property type="entry name" value="CHAT_dom"/>
</dbReference>
<evidence type="ECO:0000259" key="1">
    <source>
        <dbReference type="Pfam" id="PF12770"/>
    </source>
</evidence>
<dbReference type="AlphaFoldDB" id="A0A931I7J9"/>
<dbReference type="SUPFAM" id="SSF48452">
    <property type="entry name" value="TPR-like"/>
    <property type="match status" value="1"/>
</dbReference>
<reference evidence="2" key="1">
    <citation type="submission" date="2020-11" db="EMBL/GenBank/DDBJ databases">
        <title>Nocardia NEAU-351.nov., a novel actinomycete isolated from the cow dung.</title>
        <authorList>
            <person name="Zhang X."/>
        </authorList>
    </citation>
    <scope>NUCLEOTIDE SEQUENCE</scope>
    <source>
        <strain evidence="2">NEAU-351</strain>
    </source>
</reference>
<gene>
    <name evidence="2" type="ORF">IT779_04405</name>
</gene>
<evidence type="ECO:0000313" key="2">
    <source>
        <dbReference type="EMBL" id="MBH0775531.1"/>
    </source>
</evidence>
<dbReference type="Pfam" id="PF12770">
    <property type="entry name" value="CHAT"/>
    <property type="match status" value="1"/>
</dbReference>